<sequence>MADNRVGLKDFRTLVSRARDLGYQLYGYDRDYKTREELKKEGRKQFNDWNNSVTQGRQLYSDKGKKRFTAKEKEEVASLKSYNPDLILQHAGMFIYNDGKFVWQPNLNLDEHLPQTLPASIPVLAFEGGKTGLYSLDEFAKIFSNYKDYKISNTFFLYRIRVEGNTKVIYPLVPFYRKGSVSITFTCDSTTAGNFVSFLSELAKASEGTVSVNSSNFMKPPAVDKLSTKTVGDILEGRL</sequence>
<evidence type="ECO:0000313" key="2">
    <source>
        <dbReference type="Proteomes" id="UP000288507"/>
    </source>
</evidence>
<organism evidence="1 2">
    <name type="scientific">Campylobacter jejuni</name>
    <dbReference type="NCBI Taxonomy" id="197"/>
    <lineage>
        <taxon>Bacteria</taxon>
        <taxon>Pseudomonadati</taxon>
        <taxon>Campylobacterota</taxon>
        <taxon>Epsilonproteobacteria</taxon>
        <taxon>Campylobacterales</taxon>
        <taxon>Campylobacteraceae</taxon>
        <taxon>Campylobacter</taxon>
    </lineage>
</organism>
<gene>
    <name evidence="1" type="ORF">C3H57_09675</name>
</gene>
<protein>
    <submittedName>
        <fullName evidence="1">Uncharacterized protein</fullName>
    </submittedName>
</protein>
<dbReference type="AlphaFoldDB" id="A0A431EAE0"/>
<evidence type="ECO:0000313" key="1">
    <source>
        <dbReference type="EMBL" id="RTJ77990.1"/>
    </source>
</evidence>
<dbReference type="EMBL" id="PRBV01000024">
    <property type="protein sequence ID" value="RTJ77990.1"/>
    <property type="molecule type" value="Genomic_DNA"/>
</dbReference>
<name>A0A431EAE0_CAMJU</name>
<proteinExistence type="predicted"/>
<reference evidence="1 2" key="1">
    <citation type="journal article" date="2019" name="Appl. Environ. Microbiol.">
        <title>Population genetics and characterization of Campylobacter jejuni isolates in western jackdaws and game birds in Finland.</title>
        <authorList>
            <person name="Kovanen S."/>
            <person name="Rossi M."/>
            <person name="Pohja-Mykra M."/>
            <person name="Nieminen T."/>
            <person name="Raunio-Saarnisto M."/>
            <person name="Sauvala M."/>
            <person name="Fredriksson-Ahomaa M."/>
            <person name="Hanninen M.L."/>
            <person name="Kivisto R."/>
        </authorList>
    </citation>
    <scope>NUCLEOTIDE SEQUENCE [LARGE SCALE GENOMIC DNA]</scope>
    <source>
        <strain evidence="1 2">CB313</strain>
    </source>
</reference>
<accession>A0A431EAE0</accession>
<comment type="caution">
    <text evidence="1">The sequence shown here is derived from an EMBL/GenBank/DDBJ whole genome shotgun (WGS) entry which is preliminary data.</text>
</comment>
<dbReference type="RefSeq" id="WP_126232541.1">
    <property type="nucleotide sequence ID" value="NZ_PRBV01000024.1"/>
</dbReference>
<dbReference type="Proteomes" id="UP000288507">
    <property type="component" value="Unassembled WGS sequence"/>
</dbReference>